<gene>
    <name evidence="8" type="primary">gmd_2</name>
    <name evidence="9" type="ORF">HT99x_012825</name>
    <name evidence="8" type="ORF">HT99x_02564</name>
</gene>
<reference evidence="9" key="3">
    <citation type="submission" date="2021-06" db="EMBL/GenBank/DDBJ databases">
        <title>Genomic Description and Analysis of Intracellular Bacteria, Candidatus Berkiella cookevillensis and Candidatus Berkiella aquae.</title>
        <authorList>
            <person name="Kidane D.T."/>
            <person name="Mehari Y.T."/>
            <person name="Rice F.C."/>
            <person name="Arivett B.A."/>
            <person name="Farone A.L."/>
            <person name="Berk S.G."/>
            <person name="Farone M.B."/>
        </authorList>
    </citation>
    <scope>NUCLEOTIDE SEQUENCE</scope>
    <source>
        <strain evidence="9">HT99</strain>
    </source>
</reference>
<dbReference type="InterPro" id="IPR006368">
    <property type="entry name" value="GDP_Man_deHydtase"/>
</dbReference>
<comment type="caution">
    <text evidence="8">The sequence shown here is derived from an EMBL/GenBank/DDBJ whole genome shotgun (WGS) entry which is preliminary data.</text>
</comment>
<dbReference type="CDD" id="cd05260">
    <property type="entry name" value="GDP_MD_SDR_e"/>
    <property type="match status" value="1"/>
</dbReference>
<keyword evidence="10" id="KW-1185">Reference proteome</keyword>
<comment type="cofactor">
    <cofactor evidence="2">
        <name>NADP(+)</name>
        <dbReference type="ChEBI" id="CHEBI:58349"/>
    </cofactor>
</comment>
<evidence type="ECO:0000256" key="6">
    <source>
        <dbReference type="ARBA" id="ARBA00059383"/>
    </source>
</evidence>
<dbReference type="SUPFAM" id="SSF51735">
    <property type="entry name" value="NAD(P)-binding Rossmann-fold domains"/>
    <property type="match status" value="1"/>
</dbReference>
<dbReference type="EC" id="4.2.1.47" evidence="4"/>
<evidence type="ECO:0000256" key="5">
    <source>
        <dbReference type="ARBA" id="ARBA00023239"/>
    </source>
</evidence>
<comment type="catalytic activity">
    <reaction evidence="1">
        <text>GDP-alpha-D-mannose = GDP-4-dehydro-alpha-D-rhamnose + H2O</text>
        <dbReference type="Rhea" id="RHEA:23820"/>
        <dbReference type="ChEBI" id="CHEBI:15377"/>
        <dbReference type="ChEBI" id="CHEBI:57527"/>
        <dbReference type="ChEBI" id="CHEBI:57964"/>
        <dbReference type="EC" id="4.2.1.47"/>
    </reaction>
</comment>
<dbReference type="PATRIC" id="fig|1590043.3.peg.2606"/>
<keyword evidence="5 8" id="KW-0456">Lyase</keyword>
<protein>
    <recommendedName>
        <fullName evidence="4">GDP-mannose 4,6-dehydratase</fullName>
        <ecNumber evidence="4">4.2.1.47</ecNumber>
    </recommendedName>
</protein>
<reference evidence="9" key="2">
    <citation type="journal article" date="2016" name="Genome Announc.">
        <title>Draft Genome Sequences of Two Novel Amoeba-Resistant Intranuclear Bacteria, 'Candidatus Berkiella cookevillensis' and 'Candidatus Berkiella aquae'.</title>
        <authorList>
            <person name="Mehari Y.T."/>
            <person name="Arivett B.A."/>
            <person name="Farone A.L."/>
            <person name="Gunderson J.H."/>
            <person name="Farone M.B."/>
        </authorList>
    </citation>
    <scope>NUCLEOTIDE SEQUENCE</scope>
    <source>
        <strain evidence="9">HT99</strain>
    </source>
</reference>
<dbReference type="PANTHER" id="PTHR43715:SF1">
    <property type="entry name" value="GDP-MANNOSE 4,6 DEHYDRATASE"/>
    <property type="match status" value="1"/>
</dbReference>
<evidence type="ECO:0000313" key="9">
    <source>
        <dbReference type="EMBL" id="MCS5712318.1"/>
    </source>
</evidence>
<evidence type="ECO:0000313" key="10">
    <source>
        <dbReference type="Proteomes" id="UP000051497"/>
    </source>
</evidence>
<dbReference type="Proteomes" id="UP000051497">
    <property type="component" value="Unassembled WGS sequence"/>
</dbReference>
<dbReference type="GO" id="GO:0008446">
    <property type="term" value="F:GDP-mannose 4,6-dehydratase activity"/>
    <property type="evidence" value="ECO:0007669"/>
    <property type="project" value="UniProtKB-EC"/>
</dbReference>
<sequence>MKKKALITGINGQDGSYLAEWLLANGYEVHGLVRSEAFAKPKERLNNILPVLDSIKLHVGDAHDSIYITQLISSIRPDEIYHLAANSFVSHALDAEPAIVEYNFNSTHYLLASIKAYHPSCRFYFAGSSEMFGAAENSPQNELTPFNPRSIYGISKMAGAILSKNYRRTHNLFTCNGILYNHESVRRGLSFVTRKITSSVAKIACGQLHELELGNLEAKRDWGYAPEYVEAMWLMLNQESPDDYVIATGKLHSVREIVECAFSCVNLDYQNYVKVNPAFHRANEAVSLVGDSSFAQQQLNWRPQKNIFSIIEEMVTHDIEAIKQEVVL</sequence>
<comment type="similarity">
    <text evidence="3">Belongs to the NAD(P)-dependent epimerase/dehydratase family. GDP-mannose 4,6-dehydratase subfamily.</text>
</comment>
<comment type="function">
    <text evidence="6">Catalyzes the conversion of GDP-D-mannose to GDP-4-dehydro-6-deoxy-D-mannose.</text>
</comment>
<dbReference type="PANTHER" id="PTHR43715">
    <property type="entry name" value="GDP-MANNOSE 4,6-DEHYDRATASE"/>
    <property type="match status" value="1"/>
</dbReference>
<dbReference type="AlphaFoldDB" id="A0A0Q9YS81"/>
<evidence type="ECO:0000256" key="3">
    <source>
        <dbReference type="ARBA" id="ARBA00009263"/>
    </source>
</evidence>
<dbReference type="Gene3D" id="3.40.50.720">
    <property type="entry name" value="NAD(P)-binding Rossmann-like Domain"/>
    <property type="match status" value="1"/>
</dbReference>
<dbReference type="OrthoDB" id="9779041at2"/>
<evidence type="ECO:0000256" key="1">
    <source>
        <dbReference type="ARBA" id="ARBA00000188"/>
    </source>
</evidence>
<dbReference type="FunFam" id="3.40.50.720:FF:000924">
    <property type="entry name" value="GDP-mannose 4,6 dehydratase"/>
    <property type="match status" value="1"/>
</dbReference>
<feature type="domain" description="NAD(P)-binding" evidence="7">
    <location>
        <begin position="6"/>
        <end position="314"/>
    </location>
</feature>
<dbReference type="RefSeq" id="WP_075067169.1">
    <property type="nucleotide sequence ID" value="NZ_LKAJ02000001.1"/>
</dbReference>
<name>A0A0Q9YS81_9GAMM</name>
<evidence type="ECO:0000256" key="2">
    <source>
        <dbReference type="ARBA" id="ARBA00001937"/>
    </source>
</evidence>
<dbReference type="InterPro" id="IPR036291">
    <property type="entry name" value="NAD(P)-bd_dom_sf"/>
</dbReference>
<dbReference type="Gene3D" id="3.90.25.10">
    <property type="entry name" value="UDP-galactose 4-epimerase, domain 1"/>
    <property type="match status" value="1"/>
</dbReference>
<dbReference type="GO" id="GO:0042351">
    <property type="term" value="P:'de novo' GDP-L-fucose biosynthetic process"/>
    <property type="evidence" value="ECO:0007669"/>
    <property type="project" value="TreeGrafter"/>
</dbReference>
<evidence type="ECO:0000313" key="8">
    <source>
        <dbReference type="EMBL" id="KRG20314.1"/>
    </source>
</evidence>
<reference evidence="8" key="1">
    <citation type="submission" date="2015-09" db="EMBL/GenBank/DDBJ databases">
        <title>Draft Genome Sequences of Two Novel Amoeba-resistant Intranuclear Bacteria, Candidatus Berkiella cookevillensis and Candidatus Berkiella aquae.</title>
        <authorList>
            <person name="Mehari Y.T."/>
            <person name="Arivett B.A."/>
            <person name="Farone A.L."/>
            <person name="Gunderson J.H."/>
            <person name="Farone M.B."/>
        </authorList>
    </citation>
    <scope>NUCLEOTIDE SEQUENCE [LARGE SCALE GENOMIC DNA]</scope>
    <source>
        <strain evidence="8">HT99</strain>
    </source>
</reference>
<dbReference type="Pfam" id="PF16363">
    <property type="entry name" value="GDP_Man_Dehyd"/>
    <property type="match status" value="1"/>
</dbReference>
<dbReference type="STRING" id="295108.HT99x_02564"/>
<accession>A0A0Q9YS81</accession>
<organism evidence="8">
    <name type="scientific">Candidatus Berkiella aquae</name>
    <dbReference type="NCBI Taxonomy" id="295108"/>
    <lineage>
        <taxon>Bacteria</taxon>
        <taxon>Pseudomonadati</taxon>
        <taxon>Pseudomonadota</taxon>
        <taxon>Gammaproteobacteria</taxon>
        <taxon>Candidatus Berkiellales</taxon>
        <taxon>Candidatus Berkiellaceae</taxon>
        <taxon>Candidatus Berkiella</taxon>
    </lineage>
</organism>
<dbReference type="InterPro" id="IPR016040">
    <property type="entry name" value="NAD(P)-bd_dom"/>
</dbReference>
<dbReference type="EMBL" id="LKAJ01000013">
    <property type="protein sequence ID" value="KRG20314.1"/>
    <property type="molecule type" value="Genomic_DNA"/>
</dbReference>
<evidence type="ECO:0000256" key="4">
    <source>
        <dbReference type="ARBA" id="ARBA00011989"/>
    </source>
</evidence>
<dbReference type="EMBL" id="LKAJ02000001">
    <property type="protein sequence ID" value="MCS5712318.1"/>
    <property type="molecule type" value="Genomic_DNA"/>
</dbReference>
<proteinExistence type="inferred from homology"/>
<evidence type="ECO:0000259" key="7">
    <source>
        <dbReference type="Pfam" id="PF16363"/>
    </source>
</evidence>